<reference evidence="18" key="1">
    <citation type="submission" date="2022-12" db="EMBL/GenBank/DDBJ databases">
        <title>Reference genome sequencing for broad-spectrum identification of bacterial and archaeal isolates by mass spectrometry.</title>
        <authorList>
            <person name="Sekiguchi Y."/>
            <person name="Tourlousse D.M."/>
        </authorList>
    </citation>
    <scope>NUCLEOTIDE SEQUENCE</scope>
    <source>
        <strain evidence="18">ASRB1</strain>
    </source>
</reference>
<feature type="transmembrane region" description="Helical" evidence="16">
    <location>
        <begin position="343"/>
        <end position="364"/>
    </location>
</feature>
<proteinExistence type="inferred from homology"/>
<comment type="caution">
    <text evidence="18">The sequence shown here is derived from an EMBL/GenBank/DDBJ whole genome shotgun (WGS) entry which is preliminary data.</text>
</comment>
<evidence type="ECO:0000256" key="9">
    <source>
        <dbReference type="ARBA" id="ARBA00022960"/>
    </source>
</evidence>
<feature type="active site" description="Proton acceptor" evidence="13">
    <location>
        <position position="25"/>
    </location>
</feature>
<dbReference type="Proteomes" id="UP001144372">
    <property type="component" value="Unassembled WGS sequence"/>
</dbReference>
<feature type="binding site" evidence="14">
    <location>
        <position position="184"/>
    </location>
    <ligand>
        <name>substrate</name>
    </ligand>
</feature>
<dbReference type="Pfam" id="PF07943">
    <property type="entry name" value="PBP5_C"/>
    <property type="match status" value="1"/>
</dbReference>
<comment type="pathway">
    <text evidence="2">Cell wall biogenesis; peptidoglycan biosynthesis.</text>
</comment>
<evidence type="ECO:0000256" key="3">
    <source>
        <dbReference type="ARBA" id="ARBA00007164"/>
    </source>
</evidence>
<evidence type="ECO:0000256" key="13">
    <source>
        <dbReference type="PIRSR" id="PIRSR618044-1"/>
    </source>
</evidence>
<evidence type="ECO:0000256" key="7">
    <source>
        <dbReference type="ARBA" id="ARBA00022729"/>
    </source>
</evidence>
<dbReference type="SMART" id="SM00936">
    <property type="entry name" value="PBP5_C"/>
    <property type="match status" value="1"/>
</dbReference>
<dbReference type="InterPro" id="IPR037167">
    <property type="entry name" value="Peptidase_S11_C_sf"/>
</dbReference>
<sequence>MEVSTGTILFEHNADEVIEPASFTKIMTLYLVFQALKQGVIHMDDEVWVSETAWRTGGSKMFVGVGNKVPLEELLKGVAVVSGNDACVALAEHLAGSVDAFVDAMNQKAKELGMTQTHFMNPHGLPDQGQVTSARDMAILDLSYLQHFPESLRFHSMKEFTYNGINQYNRNRLLLKDSSVDGLKTGYVGAAGYHLSATAERNGMRLLAVVMGTASPSVREREALKLLNYGFRYYTLVQPFPQGQPLKQVNVWKGKKNVLDLYPAENPSFLIRLAQKNLLRWEVQAPEEITAPVTAQQQIGKVVFYVSDDPQKTIPLISHEDLPLANWFKRTWQTLISVHKIDWRWLTGILGGFAFLVIVFLFVSSRRSSSRRSRSFGR</sequence>
<keyword evidence="7" id="KW-0732">Signal</keyword>
<keyword evidence="6" id="KW-0645">Protease</keyword>
<evidence type="ECO:0000313" key="19">
    <source>
        <dbReference type="Proteomes" id="UP001144372"/>
    </source>
</evidence>
<comment type="similarity">
    <text evidence="3 15">Belongs to the peptidase S11 family.</text>
</comment>
<dbReference type="InterPro" id="IPR015956">
    <property type="entry name" value="Peniciliin-bd_prot_C_sf"/>
</dbReference>
<evidence type="ECO:0000256" key="10">
    <source>
        <dbReference type="ARBA" id="ARBA00022984"/>
    </source>
</evidence>
<comment type="catalytic activity">
    <reaction evidence="12">
        <text>Preferential cleavage: (Ac)2-L-Lys-D-Ala-|-D-Ala. Also transpeptidation of peptidyl-alanyl moieties that are N-acyl substituents of D-alanine.</text>
        <dbReference type="EC" id="3.4.16.4"/>
    </reaction>
</comment>
<keyword evidence="8" id="KW-0378">Hydrolase</keyword>
<evidence type="ECO:0000259" key="17">
    <source>
        <dbReference type="SMART" id="SM00936"/>
    </source>
</evidence>
<keyword evidence="19" id="KW-1185">Reference proteome</keyword>
<dbReference type="PRINTS" id="PR00725">
    <property type="entry name" value="DADACBPTASE1"/>
</dbReference>
<keyword evidence="10" id="KW-0573">Peptidoglycan synthesis</keyword>
<dbReference type="InterPro" id="IPR018044">
    <property type="entry name" value="Peptidase_S11"/>
</dbReference>
<keyword evidence="16" id="KW-1133">Transmembrane helix</keyword>
<evidence type="ECO:0000256" key="16">
    <source>
        <dbReference type="SAM" id="Phobius"/>
    </source>
</evidence>
<accession>A0A9W6D2M5</accession>
<protein>
    <recommendedName>
        <fullName evidence="4">serine-type D-Ala-D-Ala carboxypeptidase</fullName>
        <ecNumber evidence="4">3.4.16.4</ecNumber>
    </recommendedName>
</protein>
<evidence type="ECO:0000256" key="2">
    <source>
        <dbReference type="ARBA" id="ARBA00004752"/>
    </source>
</evidence>
<gene>
    <name evidence="18" type="ORF">DAMNIGENAA_09060</name>
</gene>
<dbReference type="AlphaFoldDB" id="A0A9W6D2M5"/>
<evidence type="ECO:0000256" key="8">
    <source>
        <dbReference type="ARBA" id="ARBA00022801"/>
    </source>
</evidence>
<dbReference type="GO" id="GO:0006508">
    <property type="term" value="P:proteolysis"/>
    <property type="evidence" value="ECO:0007669"/>
    <property type="project" value="UniProtKB-KW"/>
</dbReference>
<organism evidence="18 19">
    <name type="scientific">Desulforhabdus amnigena</name>
    <dbReference type="NCBI Taxonomy" id="40218"/>
    <lineage>
        <taxon>Bacteria</taxon>
        <taxon>Pseudomonadati</taxon>
        <taxon>Thermodesulfobacteriota</taxon>
        <taxon>Syntrophobacteria</taxon>
        <taxon>Syntrophobacterales</taxon>
        <taxon>Syntrophobacteraceae</taxon>
        <taxon>Desulforhabdus</taxon>
    </lineage>
</organism>
<dbReference type="InterPro" id="IPR012907">
    <property type="entry name" value="Peptidase_S11_C"/>
</dbReference>
<keyword evidence="16" id="KW-0812">Transmembrane</keyword>
<dbReference type="GO" id="GO:0009252">
    <property type="term" value="P:peptidoglycan biosynthetic process"/>
    <property type="evidence" value="ECO:0007669"/>
    <property type="project" value="UniProtKB-KW"/>
</dbReference>
<evidence type="ECO:0000256" key="11">
    <source>
        <dbReference type="ARBA" id="ARBA00023316"/>
    </source>
</evidence>
<dbReference type="PANTHER" id="PTHR21581:SF6">
    <property type="entry name" value="TRAFFICKING PROTEIN PARTICLE COMPLEX SUBUNIT 12"/>
    <property type="match status" value="1"/>
</dbReference>
<dbReference type="GO" id="GO:0071555">
    <property type="term" value="P:cell wall organization"/>
    <property type="evidence" value="ECO:0007669"/>
    <property type="project" value="UniProtKB-KW"/>
</dbReference>
<dbReference type="SUPFAM" id="SSF69189">
    <property type="entry name" value="Penicillin-binding protein associated domain"/>
    <property type="match status" value="1"/>
</dbReference>
<dbReference type="InterPro" id="IPR001967">
    <property type="entry name" value="Peptidase_S11_N"/>
</dbReference>
<feature type="active site" description="Acyl-ester intermediate" evidence="13">
    <location>
        <position position="22"/>
    </location>
</feature>
<evidence type="ECO:0000256" key="14">
    <source>
        <dbReference type="PIRSR" id="PIRSR618044-2"/>
    </source>
</evidence>
<feature type="active site" evidence="13">
    <location>
        <position position="82"/>
    </location>
</feature>
<keyword evidence="16" id="KW-0472">Membrane</keyword>
<keyword evidence="9" id="KW-0133">Cell shape</keyword>
<dbReference type="GO" id="GO:0009002">
    <property type="term" value="F:serine-type D-Ala-D-Ala carboxypeptidase activity"/>
    <property type="evidence" value="ECO:0007669"/>
    <property type="project" value="UniProtKB-EC"/>
</dbReference>
<feature type="domain" description="Peptidase S11 D-Ala-D-Ala carboxypeptidase A C-terminal" evidence="17">
    <location>
        <begin position="234"/>
        <end position="324"/>
    </location>
</feature>
<dbReference type="SUPFAM" id="SSF56601">
    <property type="entry name" value="beta-lactamase/transpeptidase-like"/>
    <property type="match status" value="1"/>
</dbReference>
<dbReference type="InterPro" id="IPR012338">
    <property type="entry name" value="Beta-lactam/transpept-like"/>
</dbReference>
<evidence type="ECO:0000256" key="6">
    <source>
        <dbReference type="ARBA" id="ARBA00022670"/>
    </source>
</evidence>
<evidence type="ECO:0000256" key="12">
    <source>
        <dbReference type="ARBA" id="ARBA00034000"/>
    </source>
</evidence>
<dbReference type="EC" id="3.4.16.4" evidence="4"/>
<evidence type="ECO:0000256" key="15">
    <source>
        <dbReference type="RuleBase" id="RU004016"/>
    </source>
</evidence>
<name>A0A9W6D2M5_9BACT</name>
<evidence type="ECO:0000256" key="4">
    <source>
        <dbReference type="ARBA" id="ARBA00012448"/>
    </source>
</evidence>
<dbReference type="EMBL" id="BSDR01000001">
    <property type="protein sequence ID" value="GLI33473.1"/>
    <property type="molecule type" value="Genomic_DNA"/>
</dbReference>
<evidence type="ECO:0000256" key="1">
    <source>
        <dbReference type="ARBA" id="ARBA00003217"/>
    </source>
</evidence>
<dbReference type="GO" id="GO:0008360">
    <property type="term" value="P:regulation of cell shape"/>
    <property type="evidence" value="ECO:0007669"/>
    <property type="project" value="UniProtKB-KW"/>
</dbReference>
<dbReference type="PANTHER" id="PTHR21581">
    <property type="entry name" value="D-ALANYL-D-ALANINE CARBOXYPEPTIDASE"/>
    <property type="match status" value="1"/>
</dbReference>
<dbReference type="Pfam" id="PF00768">
    <property type="entry name" value="Peptidase_S11"/>
    <property type="match status" value="1"/>
</dbReference>
<dbReference type="Gene3D" id="3.40.710.10">
    <property type="entry name" value="DD-peptidase/beta-lactamase superfamily"/>
    <property type="match status" value="1"/>
</dbReference>
<dbReference type="Gene3D" id="2.60.410.10">
    <property type="entry name" value="D-Ala-D-Ala carboxypeptidase, C-terminal domain"/>
    <property type="match status" value="1"/>
</dbReference>
<evidence type="ECO:0000256" key="5">
    <source>
        <dbReference type="ARBA" id="ARBA00022645"/>
    </source>
</evidence>
<keyword evidence="5 18" id="KW-0121">Carboxypeptidase</keyword>
<evidence type="ECO:0000313" key="18">
    <source>
        <dbReference type="EMBL" id="GLI33473.1"/>
    </source>
</evidence>
<comment type="function">
    <text evidence="1">Removes C-terminal D-alanyl residues from sugar-peptide cell wall precursors.</text>
</comment>
<keyword evidence="11" id="KW-0961">Cell wall biogenesis/degradation</keyword>